<dbReference type="AlphaFoldDB" id="A0AAV5LZY0"/>
<dbReference type="Proteomes" id="UP001054252">
    <property type="component" value="Unassembled WGS sequence"/>
</dbReference>
<dbReference type="GO" id="GO:0004252">
    <property type="term" value="F:serine-type endopeptidase activity"/>
    <property type="evidence" value="ECO:0007669"/>
    <property type="project" value="InterPro"/>
</dbReference>
<comment type="caution">
    <text evidence="2">The sequence shown here is derived from an EMBL/GenBank/DDBJ whole genome shotgun (WGS) entry which is preliminary data.</text>
</comment>
<dbReference type="GO" id="GO:0006508">
    <property type="term" value="P:proteolysis"/>
    <property type="evidence" value="ECO:0007669"/>
    <property type="project" value="InterPro"/>
</dbReference>
<reference evidence="2 3" key="1">
    <citation type="journal article" date="2021" name="Commun. Biol.">
        <title>The genome of Shorea leprosula (Dipterocarpaceae) highlights the ecological relevance of drought in aseasonal tropical rainforests.</title>
        <authorList>
            <person name="Ng K.K.S."/>
            <person name="Kobayashi M.J."/>
            <person name="Fawcett J.A."/>
            <person name="Hatakeyama M."/>
            <person name="Paape T."/>
            <person name="Ng C.H."/>
            <person name="Ang C.C."/>
            <person name="Tnah L.H."/>
            <person name="Lee C.T."/>
            <person name="Nishiyama T."/>
            <person name="Sese J."/>
            <person name="O'Brien M.J."/>
            <person name="Copetti D."/>
            <person name="Mohd Noor M.I."/>
            <person name="Ong R.C."/>
            <person name="Putra M."/>
            <person name="Sireger I.Z."/>
            <person name="Indrioko S."/>
            <person name="Kosugi Y."/>
            <person name="Izuno A."/>
            <person name="Isagi Y."/>
            <person name="Lee S.L."/>
            <person name="Shimizu K.K."/>
        </authorList>
    </citation>
    <scope>NUCLEOTIDE SEQUENCE [LARGE SCALE GENOMIC DNA]</scope>
    <source>
        <strain evidence="2">214</strain>
    </source>
</reference>
<dbReference type="Gene3D" id="3.40.50.200">
    <property type="entry name" value="Peptidase S8/S53 domain"/>
    <property type="match status" value="1"/>
</dbReference>
<organism evidence="2 3">
    <name type="scientific">Rubroshorea leprosula</name>
    <dbReference type="NCBI Taxonomy" id="152421"/>
    <lineage>
        <taxon>Eukaryota</taxon>
        <taxon>Viridiplantae</taxon>
        <taxon>Streptophyta</taxon>
        <taxon>Embryophyta</taxon>
        <taxon>Tracheophyta</taxon>
        <taxon>Spermatophyta</taxon>
        <taxon>Magnoliopsida</taxon>
        <taxon>eudicotyledons</taxon>
        <taxon>Gunneridae</taxon>
        <taxon>Pentapetalae</taxon>
        <taxon>rosids</taxon>
        <taxon>malvids</taxon>
        <taxon>Malvales</taxon>
        <taxon>Dipterocarpaceae</taxon>
        <taxon>Rubroshorea</taxon>
    </lineage>
</organism>
<keyword evidence="1" id="KW-1133">Transmembrane helix</keyword>
<protein>
    <submittedName>
        <fullName evidence="2">Uncharacterized protein</fullName>
    </submittedName>
</protein>
<dbReference type="EMBL" id="BPVZ01000161">
    <property type="protein sequence ID" value="GKV42767.1"/>
    <property type="molecule type" value="Genomic_DNA"/>
</dbReference>
<evidence type="ECO:0000313" key="3">
    <source>
        <dbReference type="Proteomes" id="UP001054252"/>
    </source>
</evidence>
<gene>
    <name evidence="2" type="ORF">SLEP1_g50140</name>
</gene>
<feature type="transmembrane region" description="Helical" evidence="1">
    <location>
        <begin position="58"/>
        <end position="75"/>
    </location>
</feature>
<sequence>MYKVSSTTKVTESDILAAMEQAIADGVEICHYLLALNPSLYLKNLRALLLYHPWKKGLLLFVLLRILLVLTPHLMELHGSPLVELAYFDQLTFGGIVTLGNGLAFEGSSPLSLSVYIA</sequence>
<dbReference type="InterPro" id="IPR036852">
    <property type="entry name" value="Peptidase_S8/S53_dom_sf"/>
</dbReference>
<proteinExistence type="predicted"/>
<accession>A0AAV5LZY0</accession>
<keyword evidence="3" id="KW-1185">Reference proteome</keyword>
<evidence type="ECO:0000256" key="1">
    <source>
        <dbReference type="SAM" id="Phobius"/>
    </source>
</evidence>
<evidence type="ECO:0000313" key="2">
    <source>
        <dbReference type="EMBL" id="GKV42767.1"/>
    </source>
</evidence>
<name>A0AAV5LZY0_9ROSI</name>
<keyword evidence="1" id="KW-0812">Transmembrane</keyword>
<keyword evidence="1" id="KW-0472">Membrane</keyword>